<evidence type="ECO:0000313" key="2">
    <source>
        <dbReference type="Proteomes" id="UP000807115"/>
    </source>
</evidence>
<accession>A0A921RQC3</accession>
<dbReference type="EMBL" id="CM027681">
    <property type="protein sequence ID" value="KAG0544664.1"/>
    <property type="molecule type" value="Genomic_DNA"/>
</dbReference>
<comment type="caution">
    <text evidence="1">The sequence shown here is derived from an EMBL/GenBank/DDBJ whole genome shotgun (WGS) entry which is preliminary data.</text>
</comment>
<proteinExistence type="predicted"/>
<organism evidence="1 2">
    <name type="scientific">Sorghum bicolor</name>
    <name type="common">Sorghum</name>
    <name type="synonym">Sorghum vulgare</name>
    <dbReference type="NCBI Taxonomy" id="4558"/>
    <lineage>
        <taxon>Eukaryota</taxon>
        <taxon>Viridiplantae</taxon>
        <taxon>Streptophyta</taxon>
        <taxon>Embryophyta</taxon>
        <taxon>Tracheophyta</taxon>
        <taxon>Spermatophyta</taxon>
        <taxon>Magnoliopsida</taxon>
        <taxon>Liliopsida</taxon>
        <taxon>Poales</taxon>
        <taxon>Poaceae</taxon>
        <taxon>PACMAD clade</taxon>
        <taxon>Panicoideae</taxon>
        <taxon>Andropogonodae</taxon>
        <taxon>Andropogoneae</taxon>
        <taxon>Sorghinae</taxon>
        <taxon>Sorghum</taxon>
    </lineage>
</organism>
<sequence length="225" mass="24521">MPSPSNMARAGRPTRVVSLASRMRASPVTSLKHHMTRSATSTRSCVLEYSTGVWGGLCAAAGRAEQRSKWSVVAWLPEQCATNCLCLCGLRGRAASRVTRGDSELGRVDQAHTSTGADTSGSVTKMAVSQSRQRRYGVGVYSILQWTSASISLTRRENKECRQEAKAWLRWTPRACIHDRGRMGSCSAGLLRSPVHELDGPTRTPRDLDVFCRTRAPVPSTGSKN</sequence>
<dbReference type="AlphaFoldDB" id="A0A921RQC3"/>
<reference evidence="1" key="2">
    <citation type="submission" date="2020-10" db="EMBL/GenBank/DDBJ databases">
        <authorList>
            <person name="Cooper E.A."/>
            <person name="Brenton Z.W."/>
            <person name="Flinn B.S."/>
            <person name="Jenkins J."/>
            <person name="Shu S."/>
            <person name="Flowers D."/>
            <person name="Luo F."/>
            <person name="Wang Y."/>
            <person name="Xia P."/>
            <person name="Barry K."/>
            <person name="Daum C."/>
            <person name="Lipzen A."/>
            <person name="Yoshinaga Y."/>
            <person name="Schmutz J."/>
            <person name="Saski C."/>
            <person name="Vermerris W."/>
            <person name="Kresovich S."/>
        </authorList>
    </citation>
    <scope>NUCLEOTIDE SEQUENCE</scope>
</reference>
<protein>
    <submittedName>
        <fullName evidence="1">Uncharacterized protein</fullName>
    </submittedName>
</protein>
<gene>
    <name evidence="1" type="ORF">BDA96_02G295600</name>
</gene>
<reference evidence="1" key="1">
    <citation type="journal article" date="2019" name="BMC Genomics">
        <title>A new reference genome for Sorghum bicolor reveals high levels of sequence similarity between sweet and grain genotypes: implications for the genetics of sugar metabolism.</title>
        <authorList>
            <person name="Cooper E.A."/>
            <person name="Brenton Z.W."/>
            <person name="Flinn B.S."/>
            <person name="Jenkins J."/>
            <person name="Shu S."/>
            <person name="Flowers D."/>
            <person name="Luo F."/>
            <person name="Wang Y."/>
            <person name="Xia P."/>
            <person name="Barry K."/>
            <person name="Daum C."/>
            <person name="Lipzen A."/>
            <person name="Yoshinaga Y."/>
            <person name="Schmutz J."/>
            <person name="Saski C."/>
            <person name="Vermerris W."/>
            <person name="Kresovich S."/>
        </authorList>
    </citation>
    <scope>NUCLEOTIDE SEQUENCE</scope>
</reference>
<dbReference type="Proteomes" id="UP000807115">
    <property type="component" value="Chromosome 2"/>
</dbReference>
<evidence type="ECO:0000313" key="1">
    <source>
        <dbReference type="EMBL" id="KAG0544664.1"/>
    </source>
</evidence>
<name>A0A921RQC3_SORBI</name>